<name>A0A2K1IFP6_PHYPA</name>
<evidence type="ECO:0000256" key="4">
    <source>
        <dbReference type="ARBA" id="ARBA00022692"/>
    </source>
</evidence>
<evidence type="ECO:0000256" key="7">
    <source>
        <dbReference type="ARBA" id="ARBA00022801"/>
    </source>
</evidence>
<keyword evidence="9" id="KW-0472">Membrane</keyword>
<dbReference type="PaxDb" id="3218-PP1S387_51V6.1"/>
<organism evidence="14">
    <name type="scientific">Physcomitrium patens</name>
    <name type="common">Spreading-leaved earth moss</name>
    <name type="synonym">Physcomitrella patens</name>
    <dbReference type="NCBI Taxonomy" id="3218"/>
    <lineage>
        <taxon>Eukaryota</taxon>
        <taxon>Viridiplantae</taxon>
        <taxon>Streptophyta</taxon>
        <taxon>Embryophyta</taxon>
        <taxon>Bryophyta</taxon>
        <taxon>Bryophytina</taxon>
        <taxon>Bryopsida</taxon>
        <taxon>Funariidae</taxon>
        <taxon>Funariales</taxon>
        <taxon>Funariaceae</taxon>
        <taxon>Physcomitrium</taxon>
    </lineage>
</organism>
<keyword evidence="4" id="KW-0812">Transmembrane</keyword>
<sequence>MGMGRRRGLVAGVMWVAMMVASVWRCSAQHRFHLVHAYSHLDGSTAMATHGRGMSSEYYRTLREHDQRRLRRILPEVVAFPISGDDDTFTTGLYYTRIYLGTPPQQFYVHVDTGSDVAWVNCVPCTNCKRASNVALPISIFDPEKSTSKTSISCTDEECYLASNSKCSFNSMSCPYSTLYGDGSSTAGYLINDVLSFNQVPSGNSTATSGTARLTFGCGSNQTGTWLTDGLVGFGQAEVSLPSQLSKQNVSVNIFAHCLQGDNKGSGTLVIGHIREPGLVYTPIVPKQSHYNVELLNIGVSGTNVTTPTAFDLSNSGGVIMDSGTTLTYLVQPAYDQFQAKVISASPIPPSQISDSQGNKRYCFIYSGRIEGYFPNVTLYFAGGAAMLLSPSSYLYKEMLTTGLSAYCFSWLESTSVYGYLSYTIFGDNVLKDQLVVYDNVNNRIGWKNFDCTKEISVSSTATSMPVTVFPSKAGPPGAFVTTNNAHSNGASFSNWLITIASLPLFSVIWAWGT</sequence>
<keyword evidence="5 12" id="KW-0732">Signal</keyword>
<dbReference type="InterPro" id="IPR001461">
    <property type="entry name" value="Aspartic_peptidase_A1"/>
</dbReference>
<dbReference type="PANTHER" id="PTHR13683">
    <property type="entry name" value="ASPARTYL PROTEASES"/>
    <property type="match status" value="1"/>
</dbReference>
<dbReference type="SUPFAM" id="SSF50630">
    <property type="entry name" value="Acid proteases"/>
    <property type="match status" value="1"/>
</dbReference>
<dbReference type="GO" id="GO:0006508">
    <property type="term" value="P:proteolysis"/>
    <property type="evidence" value="ECO:0007669"/>
    <property type="project" value="UniProtKB-KW"/>
</dbReference>
<evidence type="ECO:0000256" key="6">
    <source>
        <dbReference type="ARBA" id="ARBA00022750"/>
    </source>
</evidence>
<feature type="signal peptide" evidence="12">
    <location>
        <begin position="1"/>
        <end position="28"/>
    </location>
</feature>
<feature type="active site" evidence="11">
    <location>
        <position position="112"/>
    </location>
</feature>
<reference evidence="15" key="3">
    <citation type="submission" date="2020-12" db="UniProtKB">
        <authorList>
            <consortium name="EnsemblPlants"/>
        </authorList>
    </citation>
    <scope>IDENTIFICATION</scope>
</reference>
<evidence type="ECO:0000256" key="11">
    <source>
        <dbReference type="PIRSR" id="PIRSR601461-1"/>
    </source>
</evidence>
<keyword evidence="3" id="KW-0645">Protease</keyword>
<evidence type="ECO:0000256" key="10">
    <source>
        <dbReference type="ARBA" id="ARBA00023180"/>
    </source>
</evidence>
<evidence type="ECO:0000313" key="15">
    <source>
        <dbReference type="EnsemblPlants" id="Pp3c24_5970V3.1"/>
    </source>
</evidence>
<keyword evidence="6" id="KW-0064">Aspartyl protease</keyword>
<dbReference type="STRING" id="3218.A0A2K1IFP6"/>
<dbReference type="Gramene" id="Pp3c24_5970V3.3">
    <property type="protein sequence ID" value="Pp3c24_5970V3.3"/>
    <property type="gene ID" value="Pp3c24_5970"/>
</dbReference>
<evidence type="ECO:0000256" key="12">
    <source>
        <dbReference type="SAM" id="SignalP"/>
    </source>
</evidence>
<dbReference type="Pfam" id="PF14541">
    <property type="entry name" value="TAXi_C"/>
    <property type="match status" value="1"/>
</dbReference>
<feature type="active site" evidence="11">
    <location>
        <position position="322"/>
    </location>
</feature>
<comment type="similarity">
    <text evidence="2">Belongs to the peptidase A1 family.</text>
</comment>
<evidence type="ECO:0000256" key="9">
    <source>
        <dbReference type="ARBA" id="ARBA00023136"/>
    </source>
</evidence>
<evidence type="ECO:0000313" key="16">
    <source>
        <dbReference type="Proteomes" id="UP000006727"/>
    </source>
</evidence>
<evidence type="ECO:0000256" key="1">
    <source>
        <dbReference type="ARBA" id="ARBA00004370"/>
    </source>
</evidence>
<dbReference type="EnsemblPlants" id="Pp3c24_5970V3.3">
    <property type="protein sequence ID" value="Pp3c24_5970V3.3"/>
    <property type="gene ID" value="Pp3c24_5970"/>
</dbReference>
<keyword evidence="7" id="KW-0378">Hydrolase</keyword>
<proteinExistence type="inferred from homology"/>
<evidence type="ECO:0000256" key="5">
    <source>
        <dbReference type="ARBA" id="ARBA00022729"/>
    </source>
</evidence>
<dbReference type="InterPro" id="IPR032799">
    <property type="entry name" value="TAXi_C"/>
</dbReference>
<accession>A0A2K1IFP6</accession>
<evidence type="ECO:0000256" key="3">
    <source>
        <dbReference type="ARBA" id="ARBA00022670"/>
    </source>
</evidence>
<dbReference type="InterPro" id="IPR033121">
    <property type="entry name" value="PEPTIDASE_A1"/>
</dbReference>
<dbReference type="EMBL" id="ABEU02000024">
    <property type="protein sequence ID" value="PNR28102.1"/>
    <property type="molecule type" value="Genomic_DNA"/>
</dbReference>
<keyword evidence="16" id="KW-1185">Reference proteome</keyword>
<dbReference type="PRINTS" id="PR00792">
    <property type="entry name" value="PEPSIN"/>
</dbReference>
<dbReference type="CDD" id="cd05476">
    <property type="entry name" value="pepsin_A_like_plant"/>
    <property type="match status" value="1"/>
</dbReference>
<reference evidence="14 16" key="2">
    <citation type="journal article" date="2018" name="Plant J.">
        <title>The Physcomitrella patens chromosome-scale assembly reveals moss genome structure and evolution.</title>
        <authorList>
            <person name="Lang D."/>
            <person name="Ullrich K.K."/>
            <person name="Murat F."/>
            <person name="Fuchs J."/>
            <person name="Jenkins J."/>
            <person name="Haas F.B."/>
            <person name="Piednoel M."/>
            <person name="Gundlach H."/>
            <person name="Van Bel M."/>
            <person name="Meyberg R."/>
            <person name="Vives C."/>
            <person name="Morata J."/>
            <person name="Symeonidi A."/>
            <person name="Hiss M."/>
            <person name="Muchero W."/>
            <person name="Kamisugi Y."/>
            <person name="Saleh O."/>
            <person name="Blanc G."/>
            <person name="Decker E.L."/>
            <person name="van Gessel N."/>
            <person name="Grimwood J."/>
            <person name="Hayes R.D."/>
            <person name="Graham S.W."/>
            <person name="Gunter L.E."/>
            <person name="McDaniel S.F."/>
            <person name="Hoernstein S.N.W."/>
            <person name="Larsson A."/>
            <person name="Li F.W."/>
            <person name="Perroud P.F."/>
            <person name="Phillips J."/>
            <person name="Ranjan P."/>
            <person name="Rokshar D.S."/>
            <person name="Rothfels C.J."/>
            <person name="Schneider L."/>
            <person name="Shu S."/>
            <person name="Stevenson D.W."/>
            <person name="Thummler F."/>
            <person name="Tillich M."/>
            <person name="Villarreal Aguilar J.C."/>
            <person name="Widiez T."/>
            <person name="Wong G.K."/>
            <person name="Wymore A."/>
            <person name="Zhang Y."/>
            <person name="Zimmer A.D."/>
            <person name="Quatrano R.S."/>
            <person name="Mayer K.F.X."/>
            <person name="Goodstein D."/>
            <person name="Casacuberta J.M."/>
            <person name="Vandepoele K."/>
            <person name="Reski R."/>
            <person name="Cuming A.C."/>
            <person name="Tuskan G.A."/>
            <person name="Maumus F."/>
            <person name="Salse J."/>
            <person name="Schmutz J."/>
            <person name="Rensing S.A."/>
        </authorList>
    </citation>
    <scope>NUCLEOTIDE SEQUENCE [LARGE SCALE GENOMIC DNA]</scope>
    <source>
        <strain evidence="15 16">cv. Gransden 2004</strain>
    </source>
</reference>
<dbReference type="PROSITE" id="PS51767">
    <property type="entry name" value="PEPTIDASE_A1"/>
    <property type="match status" value="1"/>
</dbReference>
<keyword evidence="8" id="KW-1133">Transmembrane helix</keyword>
<reference evidence="14 16" key="1">
    <citation type="journal article" date="2008" name="Science">
        <title>The Physcomitrella genome reveals evolutionary insights into the conquest of land by plants.</title>
        <authorList>
            <person name="Rensing S."/>
            <person name="Lang D."/>
            <person name="Zimmer A."/>
            <person name="Terry A."/>
            <person name="Salamov A."/>
            <person name="Shapiro H."/>
            <person name="Nishiyama T."/>
            <person name="Perroud P.-F."/>
            <person name="Lindquist E."/>
            <person name="Kamisugi Y."/>
            <person name="Tanahashi T."/>
            <person name="Sakakibara K."/>
            <person name="Fujita T."/>
            <person name="Oishi K."/>
            <person name="Shin-I T."/>
            <person name="Kuroki Y."/>
            <person name="Toyoda A."/>
            <person name="Suzuki Y."/>
            <person name="Hashimoto A."/>
            <person name="Yamaguchi K."/>
            <person name="Sugano A."/>
            <person name="Kohara Y."/>
            <person name="Fujiyama A."/>
            <person name="Anterola A."/>
            <person name="Aoki S."/>
            <person name="Ashton N."/>
            <person name="Barbazuk W.B."/>
            <person name="Barker E."/>
            <person name="Bennetzen J."/>
            <person name="Bezanilla M."/>
            <person name="Blankenship R."/>
            <person name="Cho S.H."/>
            <person name="Dutcher S."/>
            <person name="Estelle M."/>
            <person name="Fawcett J.A."/>
            <person name="Gundlach H."/>
            <person name="Hanada K."/>
            <person name="Heyl A."/>
            <person name="Hicks K.A."/>
            <person name="Hugh J."/>
            <person name="Lohr M."/>
            <person name="Mayer K."/>
            <person name="Melkozernov A."/>
            <person name="Murata T."/>
            <person name="Nelson D."/>
            <person name="Pils B."/>
            <person name="Prigge M."/>
            <person name="Reiss B."/>
            <person name="Renner T."/>
            <person name="Rombauts S."/>
            <person name="Rushton P."/>
            <person name="Sanderfoot A."/>
            <person name="Schween G."/>
            <person name="Shiu S.-H."/>
            <person name="Stueber K."/>
            <person name="Theodoulou F.L."/>
            <person name="Tu H."/>
            <person name="Van de Peer Y."/>
            <person name="Verrier P.J."/>
            <person name="Waters E."/>
            <person name="Wood A."/>
            <person name="Yang L."/>
            <person name="Cove D."/>
            <person name="Cuming A."/>
            <person name="Hasebe M."/>
            <person name="Lucas S."/>
            <person name="Mishler D.B."/>
            <person name="Reski R."/>
            <person name="Grigoriev I."/>
            <person name="Quatrano R.S."/>
            <person name="Boore J.L."/>
        </authorList>
    </citation>
    <scope>NUCLEOTIDE SEQUENCE [LARGE SCALE GENOMIC DNA]</scope>
    <source>
        <strain evidence="15 16">cv. Gransden 2004</strain>
    </source>
</reference>
<dbReference type="OrthoDB" id="2747330at2759"/>
<dbReference type="RefSeq" id="XP_024364550.1">
    <property type="nucleotide sequence ID" value="XM_024508782.2"/>
</dbReference>
<dbReference type="KEGG" id="ppp:112276948"/>
<dbReference type="InterPro" id="IPR021109">
    <property type="entry name" value="Peptidase_aspartic_dom_sf"/>
</dbReference>
<evidence type="ECO:0000259" key="13">
    <source>
        <dbReference type="PROSITE" id="PS51767"/>
    </source>
</evidence>
<dbReference type="Gene3D" id="2.40.70.10">
    <property type="entry name" value="Acid Proteases"/>
    <property type="match status" value="2"/>
</dbReference>
<dbReference type="InterPro" id="IPR034161">
    <property type="entry name" value="Pepsin-like_plant"/>
</dbReference>
<evidence type="ECO:0000313" key="14">
    <source>
        <dbReference type="EMBL" id="PNR28102.1"/>
    </source>
</evidence>
<evidence type="ECO:0000256" key="8">
    <source>
        <dbReference type="ARBA" id="ARBA00022989"/>
    </source>
</evidence>
<keyword evidence="10" id="KW-0325">Glycoprotein</keyword>
<comment type="subcellular location">
    <subcellularLocation>
        <location evidence="1">Membrane</location>
    </subcellularLocation>
</comment>
<dbReference type="InterPro" id="IPR032861">
    <property type="entry name" value="TAXi_N"/>
</dbReference>
<dbReference type="GO" id="GO:0004190">
    <property type="term" value="F:aspartic-type endopeptidase activity"/>
    <property type="evidence" value="ECO:0007669"/>
    <property type="project" value="UniProtKB-KW"/>
</dbReference>
<dbReference type="PANTHER" id="PTHR13683:SF375">
    <property type="entry name" value="PEPTIDASE A1 DOMAIN-CONTAINING PROTEIN"/>
    <property type="match status" value="1"/>
</dbReference>
<gene>
    <name evidence="15" type="primary">LOC112276948</name>
    <name evidence="14" type="ORF">PHYPA_028694</name>
</gene>
<dbReference type="Pfam" id="PF14543">
    <property type="entry name" value="TAXi_N"/>
    <property type="match status" value="1"/>
</dbReference>
<dbReference type="Gramene" id="Pp3c24_5970V3.1">
    <property type="protein sequence ID" value="Pp3c24_5970V3.1"/>
    <property type="gene ID" value="Pp3c24_5970"/>
</dbReference>
<feature type="domain" description="Peptidase A1" evidence="13">
    <location>
        <begin position="94"/>
        <end position="448"/>
    </location>
</feature>
<protein>
    <recommendedName>
        <fullName evidence="13">Peptidase A1 domain-containing protein</fullName>
    </recommendedName>
</protein>
<dbReference type="EnsemblPlants" id="Pp3c24_5970V3.1">
    <property type="protein sequence ID" value="Pp3c24_5970V3.1"/>
    <property type="gene ID" value="Pp3c24_5970"/>
</dbReference>
<evidence type="ECO:0000256" key="2">
    <source>
        <dbReference type="ARBA" id="ARBA00007447"/>
    </source>
</evidence>
<dbReference type="GO" id="GO:0016020">
    <property type="term" value="C:membrane"/>
    <property type="evidence" value="ECO:0007669"/>
    <property type="project" value="UniProtKB-SubCell"/>
</dbReference>
<dbReference type="AlphaFoldDB" id="A0A2K1IFP6"/>
<dbReference type="FunCoup" id="A0A2K1IFP6">
    <property type="interactions" value="1814"/>
</dbReference>
<feature type="chain" id="PRO_5043157920" description="Peptidase A1 domain-containing protein" evidence="12">
    <location>
        <begin position="29"/>
        <end position="514"/>
    </location>
</feature>
<dbReference type="GeneID" id="112276948"/>
<dbReference type="Proteomes" id="UP000006727">
    <property type="component" value="Chromosome 24"/>
</dbReference>
<dbReference type="FunFam" id="2.40.70.10:FF:000015">
    <property type="entry name" value="Aspartyl protease family protein"/>
    <property type="match status" value="1"/>
</dbReference>